<dbReference type="Proteomes" id="UP001199106">
    <property type="component" value="Unassembled WGS sequence"/>
</dbReference>
<evidence type="ECO:0000313" key="1">
    <source>
        <dbReference type="EMBL" id="KAG9187908.1"/>
    </source>
</evidence>
<name>A0AAD4FFC7_9PLEO</name>
<evidence type="ECO:0000313" key="2">
    <source>
        <dbReference type="Proteomes" id="UP001199106"/>
    </source>
</evidence>
<reference evidence="1" key="1">
    <citation type="submission" date="2021-07" db="EMBL/GenBank/DDBJ databases">
        <title>Genome Resource of American Ginseng Black Spot Pathogen Alternaria panax.</title>
        <authorList>
            <person name="Qiu C."/>
            <person name="Wang W."/>
            <person name="Liu Z."/>
        </authorList>
    </citation>
    <scope>NUCLEOTIDE SEQUENCE</scope>
    <source>
        <strain evidence="1">BNCC115425</strain>
    </source>
</reference>
<protein>
    <submittedName>
        <fullName evidence="1">Uncharacterized protein</fullName>
    </submittedName>
</protein>
<gene>
    <name evidence="1" type="ORF">G6011_05779</name>
</gene>
<keyword evidence="2" id="KW-1185">Reference proteome</keyword>
<proteinExistence type="predicted"/>
<accession>A0AAD4FFC7</accession>
<dbReference type="EMBL" id="JAANER010000007">
    <property type="protein sequence ID" value="KAG9187908.1"/>
    <property type="molecule type" value="Genomic_DNA"/>
</dbReference>
<comment type="caution">
    <text evidence="1">The sequence shown here is derived from an EMBL/GenBank/DDBJ whole genome shotgun (WGS) entry which is preliminary data.</text>
</comment>
<organism evidence="1 2">
    <name type="scientific">Alternaria panax</name>
    <dbReference type="NCBI Taxonomy" id="48097"/>
    <lineage>
        <taxon>Eukaryota</taxon>
        <taxon>Fungi</taxon>
        <taxon>Dikarya</taxon>
        <taxon>Ascomycota</taxon>
        <taxon>Pezizomycotina</taxon>
        <taxon>Dothideomycetes</taxon>
        <taxon>Pleosporomycetidae</taxon>
        <taxon>Pleosporales</taxon>
        <taxon>Pleosporineae</taxon>
        <taxon>Pleosporaceae</taxon>
        <taxon>Alternaria</taxon>
        <taxon>Alternaria sect. Panax</taxon>
    </lineage>
</organism>
<sequence>MSFTLPALRIPSFFCVLGEIQRVEGYTDSWQWVMNELKRHPRDFAIRAEKTFLHRELYRNMMQVAIHTALSMPATYYLLNDNTQHIMFQAVDTEVFDLLETPPSLGVDSERATNSRDNGIMTLVEELARLQALVLYQMIRMYDGGLEQRAVVDLL</sequence>
<dbReference type="AlphaFoldDB" id="A0AAD4FFC7"/>